<evidence type="ECO:0000313" key="3">
    <source>
        <dbReference type="Proteomes" id="UP000092583"/>
    </source>
</evidence>
<dbReference type="AlphaFoldDB" id="A0A1B9IH83"/>
<reference evidence="2 3" key="1">
    <citation type="submission" date="2013-07" db="EMBL/GenBank/DDBJ databases">
        <title>The Genome Sequence of Kwoniella mangroviensis CBS10435.</title>
        <authorList>
            <consortium name="The Broad Institute Genome Sequencing Platform"/>
            <person name="Cuomo C."/>
            <person name="Litvintseva A."/>
            <person name="Chen Y."/>
            <person name="Heitman J."/>
            <person name="Sun S."/>
            <person name="Springer D."/>
            <person name="Dromer F."/>
            <person name="Young S.K."/>
            <person name="Zeng Q."/>
            <person name="Gargeya S."/>
            <person name="Fitzgerald M."/>
            <person name="Abouelleil A."/>
            <person name="Alvarado L."/>
            <person name="Berlin A.M."/>
            <person name="Chapman S.B."/>
            <person name="Dewar J."/>
            <person name="Goldberg J."/>
            <person name="Griggs A."/>
            <person name="Gujja S."/>
            <person name="Hansen M."/>
            <person name="Howarth C."/>
            <person name="Imamovic A."/>
            <person name="Larimer J."/>
            <person name="McCowan C."/>
            <person name="Murphy C."/>
            <person name="Pearson M."/>
            <person name="Priest M."/>
            <person name="Roberts A."/>
            <person name="Saif S."/>
            <person name="Shea T."/>
            <person name="Sykes S."/>
            <person name="Wortman J."/>
            <person name="Nusbaum C."/>
            <person name="Birren B."/>
        </authorList>
    </citation>
    <scope>NUCLEOTIDE SEQUENCE [LARGE SCALE GENOMIC DNA]</scope>
    <source>
        <strain evidence="2 3">CBS 10435</strain>
    </source>
</reference>
<evidence type="ECO:0000256" key="1">
    <source>
        <dbReference type="SAM" id="MobiDB-lite"/>
    </source>
</evidence>
<gene>
    <name evidence="2" type="ORF">L486_07548</name>
</gene>
<keyword evidence="3" id="KW-1185">Reference proteome</keyword>
<evidence type="ECO:0000313" key="2">
    <source>
        <dbReference type="EMBL" id="OCF54892.1"/>
    </source>
</evidence>
<feature type="compositionally biased region" description="Gly residues" evidence="1">
    <location>
        <begin position="139"/>
        <end position="166"/>
    </location>
</feature>
<feature type="region of interest" description="Disordered" evidence="1">
    <location>
        <begin position="44"/>
        <end position="166"/>
    </location>
</feature>
<feature type="compositionally biased region" description="Polar residues" evidence="1">
    <location>
        <begin position="67"/>
        <end position="77"/>
    </location>
</feature>
<sequence>MGNTSTKPSNNSVYLPYAPTNPYPTYVPPKKKNLLDKLDDKLEGIGKSHDKNRYPNNEYNYGGPGGSSMNYNANPNGGNPHVNGMNGYGNQGYNYPSMHAPNTKYETYKEREKRKRREKAEIIGAMGEVGGALASIGDSGSGGSSRDGGGGGSAACGGGGGGGGSS</sequence>
<feature type="compositionally biased region" description="Basic and acidic residues" evidence="1">
    <location>
        <begin position="44"/>
        <end position="53"/>
    </location>
</feature>
<organism evidence="2 3">
    <name type="scientific">Kwoniella mangroviensis CBS 10435</name>
    <dbReference type="NCBI Taxonomy" id="1331196"/>
    <lineage>
        <taxon>Eukaryota</taxon>
        <taxon>Fungi</taxon>
        <taxon>Dikarya</taxon>
        <taxon>Basidiomycota</taxon>
        <taxon>Agaricomycotina</taxon>
        <taxon>Tremellomycetes</taxon>
        <taxon>Tremellales</taxon>
        <taxon>Cryptococcaceae</taxon>
        <taxon>Kwoniella</taxon>
    </lineage>
</organism>
<dbReference type="EMBL" id="KI669468">
    <property type="protein sequence ID" value="OCF54892.1"/>
    <property type="molecule type" value="Genomic_DNA"/>
</dbReference>
<feature type="region of interest" description="Disordered" evidence="1">
    <location>
        <begin position="1"/>
        <end position="32"/>
    </location>
</feature>
<reference evidence="3" key="2">
    <citation type="submission" date="2013-12" db="EMBL/GenBank/DDBJ databases">
        <title>Evolution of pathogenesis and genome organization in the Tremellales.</title>
        <authorList>
            <person name="Cuomo C."/>
            <person name="Litvintseva A."/>
            <person name="Heitman J."/>
            <person name="Chen Y."/>
            <person name="Sun S."/>
            <person name="Springer D."/>
            <person name="Dromer F."/>
            <person name="Young S."/>
            <person name="Zeng Q."/>
            <person name="Chapman S."/>
            <person name="Gujja S."/>
            <person name="Saif S."/>
            <person name="Birren B."/>
        </authorList>
    </citation>
    <scope>NUCLEOTIDE SEQUENCE [LARGE SCALE GENOMIC DNA]</scope>
    <source>
        <strain evidence="3">CBS 10435</strain>
    </source>
</reference>
<feature type="compositionally biased region" description="Polar residues" evidence="1">
    <location>
        <begin position="1"/>
        <end position="13"/>
    </location>
</feature>
<proteinExistence type="predicted"/>
<protein>
    <submittedName>
        <fullName evidence="2">Uncharacterized protein</fullName>
    </submittedName>
</protein>
<accession>A0A1B9IH83</accession>
<dbReference type="Proteomes" id="UP000092583">
    <property type="component" value="Unassembled WGS sequence"/>
</dbReference>
<name>A0A1B9IH83_9TREE</name>